<evidence type="ECO:0000256" key="1">
    <source>
        <dbReference type="ARBA" id="ARBA00022737"/>
    </source>
</evidence>
<dbReference type="InterPro" id="IPR050708">
    <property type="entry name" value="T6SS_VgrG/RHS"/>
</dbReference>
<dbReference type="InterPro" id="IPR028994">
    <property type="entry name" value="Integrin_alpha_N"/>
</dbReference>
<dbReference type="Pfam" id="PF25023">
    <property type="entry name" value="TEN_YD-shell"/>
    <property type="match status" value="1"/>
</dbReference>
<dbReference type="PANTHER" id="PTHR32305">
    <property type="match status" value="1"/>
</dbReference>
<name>A0A4Q1L036_9FLAO</name>
<dbReference type="NCBIfam" id="TIGR03696">
    <property type="entry name" value="Rhs_assc_core"/>
    <property type="match status" value="1"/>
</dbReference>
<dbReference type="Proteomes" id="UP000289734">
    <property type="component" value="Unassembled WGS sequence"/>
</dbReference>
<dbReference type="EMBL" id="SBKQ01000001">
    <property type="protein sequence ID" value="RXR35420.1"/>
    <property type="molecule type" value="Genomic_DNA"/>
</dbReference>
<reference evidence="4" key="1">
    <citation type="submission" date="2019-01" db="EMBL/GenBank/DDBJ databases">
        <title>Cytophagaceae bacterium strain CAR-16.</title>
        <authorList>
            <person name="Chen W.-M."/>
        </authorList>
    </citation>
    <scope>NUCLEOTIDE SEQUENCE [LARGE SCALE GENOMIC DNA]</scope>
    <source>
        <strain evidence="4">ICH-30</strain>
    </source>
</reference>
<dbReference type="RefSeq" id="WP_129462844.1">
    <property type="nucleotide sequence ID" value="NZ_SBKQ01000001.1"/>
</dbReference>
<dbReference type="InterPro" id="IPR056823">
    <property type="entry name" value="TEN-like_YD-shell"/>
</dbReference>
<dbReference type="OrthoDB" id="6225685at2"/>
<comment type="caution">
    <text evidence="3">The sequence shown here is derived from an EMBL/GenBank/DDBJ whole genome shotgun (WGS) entry which is preliminary data.</text>
</comment>
<dbReference type="InterPro" id="IPR006530">
    <property type="entry name" value="YD"/>
</dbReference>
<gene>
    <name evidence="3" type="ORF">EQG68_00565</name>
</gene>
<keyword evidence="1" id="KW-0677">Repeat</keyword>
<dbReference type="PANTHER" id="PTHR32305:SF15">
    <property type="entry name" value="PROTEIN RHSA-RELATED"/>
    <property type="match status" value="1"/>
</dbReference>
<feature type="domain" description="Teneurin-like YD-shell" evidence="2">
    <location>
        <begin position="890"/>
        <end position="1382"/>
    </location>
</feature>
<evidence type="ECO:0000259" key="2">
    <source>
        <dbReference type="Pfam" id="PF25023"/>
    </source>
</evidence>
<dbReference type="Gene3D" id="2.180.10.10">
    <property type="entry name" value="RHS repeat-associated core"/>
    <property type="match status" value="1"/>
</dbReference>
<dbReference type="NCBIfam" id="TIGR01643">
    <property type="entry name" value="YD_repeat_2x"/>
    <property type="match status" value="1"/>
</dbReference>
<accession>A0A4Q1L036</accession>
<evidence type="ECO:0000313" key="4">
    <source>
        <dbReference type="Proteomes" id="UP000289734"/>
    </source>
</evidence>
<keyword evidence="4" id="KW-1185">Reference proteome</keyword>
<organism evidence="3 4">
    <name type="scientific">Flavobacterium piscinae</name>
    <dbReference type="NCBI Taxonomy" id="2506424"/>
    <lineage>
        <taxon>Bacteria</taxon>
        <taxon>Pseudomonadati</taxon>
        <taxon>Bacteroidota</taxon>
        <taxon>Flavobacteriia</taxon>
        <taxon>Flavobacteriales</taxon>
        <taxon>Flavobacteriaceae</taxon>
        <taxon>Flavobacterium</taxon>
    </lineage>
</organism>
<sequence>MAFTRQHDKLDSMKVILMEMASVRFFFAIQPKTYQAFIEPFYPSQPYTFNPADCPITLTAQSNVQYYIVDLDQNQSTNIGTPGYFLLQSTHLSTTNYLQKKYFFDFNGDGKTDILEITGNSYKIVEIIKTANYAYTNLLGSGFFDELSNTISLYKQEILIGDYNGDGKVDLMISNGNGSNAQRNDAQWHIYYSNPKPNGGSFFTKESHTIVEYWPNSGNHFDTQTHFNNYYSLDTNGDGKSDLVRVWRKYYKPDWTINDHNTQWEIKTYVNNIGNTTISGSKFPLDYTSPSNHDSDSPDLTIPIVSSYKFQGLNREIVMIRNHDNRITYINFNKNFADEILLKKVTSSGGNIVDEISYKSLEPDSPGTNGLGTLSQFYSSGDAVNYPLVELKRIPTSKVVSELKNTAMGVIKKQDFRYHGLVVNMDGIGAIGFRKTARSAWYVSPSSKRIWSVEENNPIWRGATQRRYSQLRTTGSSFTFVNSGNPSGIISSTTNNFNHYLTGNVFNIVLNSQTTIDFLTNVKNEILYTYSTPYLLPETVITKNYLNQNTLQGTTTTNSIFENNPTGTGSNYYIGRLTQVNTTISAYNDTFSTEEKYTYTNNKLTKKESKANNTDNVYLTEAYEYFTNGNLKKKILNAPGAIPTVASRTTEYTYDTSERYIKTVKDIEGLITTYNTYHPLYGVVLSETNPFGQTTTSIYDNWGKRTKVTDYLGKSINYSYAKSGSTFTTSTLGDDGSASMIEMDIIGRVIKKGKSNISGVWSYTSDTYDFLNRKTGVSEPYFGNNPSQWSTLAYDDYGRLKQEISFTGLTTNITYTGLTVLTNDGTVSKNSTKNANGHTTQSVDPGGVINYTYFANGNLKTSTFDGVTLSMEYDGWGRKKKLTDPSAGIYEYEYNVYGETTKEITPKGNTDYYYSPTGRIEAKYIQGDLTYSEIHYSYNPLKQLTLIDGSDITGASYYTEYFYDSNHRLQKQTESNPQSYFEKRYEYDDYGRVSREYNLATDIATGKSSGKWIKNTYLNGYHWQILDDATNAMLWQIDAVNARGQLITGHYGNAVGQVSNTYDSYGLPLTSSYRTINGSNSSPTPFLTLTTNFNAQRGLLESRSNSMFNWNETFQYDSLERLTHFTNAQGQTEQQDYDNKGRITQNSNGNYAYETSAKPYQATKVNLSTAGVSYYSDKPLQQISYNAFKSPVSIYEQGKERIDFDYNPFLTRSTMYYGDLIKDKNYRAYRKHYSADGTMEIKRNIHSNVVDITMYIGGDGYSAPILLKSDGITQNYLFLHRDYLGSIMAVSNAAGQVVEKRHFDAWGNIVFLKDQNNNNLTTFAVLDRGYTGHEHLQGVGLIHMNGRLYDAKVRRFLSPDNYIQDPSNTQNFNRYGYVLNNPLKYIDPSGEEIALGTAVIIGAAIAALTYTITALTADVPFTAGGIIKSAAIGAFSSLVTFGIGEATSTITNLVTRTAVQSLAHGTFQGIMSGVQGGDFMTGFASGSLSSLAASLWSGGDSIRDNGDFTMSRTEWSGLGGKFGQSTTGILTFGTLAGGAGAALTKGNFWQGAVTGLIVSGLNHAMHNRLEDTDPPTKNKTEIKLTKEYTVSLQQERIVYASSGPFELIGGGGPIKGVKYLMKMARKYPGAIQKVEQVGSKYWKYTTEVTGTNGRTIYTKYLNMQGKTVQWFHDTYNASNKFLHREFNALGGRLKVWYNGTREYINKL</sequence>
<dbReference type="SUPFAM" id="SSF69318">
    <property type="entry name" value="Integrin alpha N-terminal domain"/>
    <property type="match status" value="1"/>
</dbReference>
<evidence type="ECO:0000313" key="3">
    <source>
        <dbReference type="EMBL" id="RXR35420.1"/>
    </source>
</evidence>
<dbReference type="InterPro" id="IPR022385">
    <property type="entry name" value="Rhs_assc_core"/>
</dbReference>
<proteinExistence type="predicted"/>
<protein>
    <recommendedName>
        <fullName evidence="2">Teneurin-like YD-shell domain-containing protein</fullName>
    </recommendedName>
</protein>